<comment type="caution">
    <text evidence="2">The sequence shown here is derived from an EMBL/GenBank/DDBJ whole genome shotgun (WGS) entry which is preliminary data.</text>
</comment>
<feature type="region of interest" description="Disordered" evidence="1">
    <location>
        <begin position="157"/>
        <end position="176"/>
    </location>
</feature>
<proteinExistence type="predicted"/>
<sequence length="552" mass="55324">MKKPTLKAPKLKAPKLKAPDLSAVAGGSRTGQSLLAGVAVLGLVFGVAELRAPATPATDTGARTTAQVERTALVCPPPMQGVTGSTNLTLFSPEGGTGATGTGRLAEASADNVVAAQNLAQPTAGAQPSGSPSAAPSEQPSGSPAAVTPALDARVTLDKPGAPATGPAANNDEAPGSFAIATGNLAPGFTATQVTTSENGGTSLSGADCVPSGTSFWFAGASSGANRVDYVTLVNADSLPAVVDLHMYGDKGAIDNELATGIAVAPGQSQRLLLSSYTKGAVDDLALHIVTRSGRIGAGVHASDTGKGTDWLEPSADPAPAVTVPGIPDDVTTAHLVVATDSADDADLKVQLSGKNGWFTPAGKESIHVKAGMTATLDFQFSSENREGASAIRLTPTSQDHPTPIVAGLRVDRENKGKTESTWLSGGSPIGARASIADNRAGQTKLILTAVDTDAKVKVTSSAGASGGTPATKDVDVPAGTTVTVEGIDPQGANGPYALTLQTLGGGPVLATRQLSAVTKDVPTFTTQQFRDDHATVEVPHVAADPGIVLKQ</sequence>
<feature type="region of interest" description="Disordered" evidence="1">
    <location>
        <begin position="121"/>
        <end position="147"/>
    </location>
</feature>
<name>A0ABP5INX1_9ACTN</name>
<feature type="compositionally biased region" description="Low complexity" evidence="1">
    <location>
        <begin position="122"/>
        <end position="146"/>
    </location>
</feature>
<feature type="compositionally biased region" description="Low complexity" evidence="1">
    <location>
        <begin position="160"/>
        <end position="169"/>
    </location>
</feature>
<evidence type="ECO:0000313" key="2">
    <source>
        <dbReference type="EMBL" id="GAA2101754.1"/>
    </source>
</evidence>
<dbReference type="Pfam" id="PF18986">
    <property type="entry name" value="DUF5719"/>
    <property type="match status" value="1"/>
</dbReference>
<reference evidence="3" key="1">
    <citation type="journal article" date="2019" name="Int. J. Syst. Evol. Microbiol.">
        <title>The Global Catalogue of Microorganisms (GCM) 10K type strain sequencing project: providing services to taxonomists for standard genome sequencing and annotation.</title>
        <authorList>
            <consortium name="The Broad Institute Genomics Platform"/>
            <consortium name="The Broad Institute Genome Sequencing Center for Infectious Disease"/>
            <person name="Wu L."/>
            <person name="Ma J."/>
        </authorList>
    </citation>
    <scope>NUCLEOTIDE SEQUENCE [LARGE SCALE GENOMIC DNA]</scope>
    <source>
        <strain evidence="3">JCM 14559</strain>
    </source>
</reference>
<dbReference type="RefSeq" id="WP_344553215.1">
    <property type="nucleotide sequence ID" value="NZ_BAAANS010000022.1"/>
</dbReference>
<keyword evidence="3" id="KW-1185">Reference proteome</keyword>
<dbReference type="Proteomes" id="UP001500897">
    <property type="component" value="Unassembled WGS sequence"/>
</dbReference>
<evidence type="ECO:0000313" key="3">
    <source>
        <dbReference type="Proteomes" id="UP001500897"/>
    </source>
</evidence>
<protein>
    <submittedName>
        <fullName evidence="2">DUF5719 family protein</fullName>
    </submittedName>
</protein>
<accession>A0ABP5INX1</accession>
<gene>
    <name evidence="2" type="ORF">GCM10009759_35770</name>
</gene>
<dbReference type="EMBL" id="BAAANS010000022">
    <property type="protein sequence ID" value="GAA2101754.1"/>
    <property type="molecule type" value="Genomic_DNA"/>
</dbReference>
<evidence type="ECO:0000256" key="1">
    <source>
        <dbReference type="SAM" id="MobiDB-lite"/>
    </source>
</evidence>
<dbReference type="InterPro" id="IPR043777">
    <property type="entry name" value="DUF5719"/>
</dbReference>
<organism evidence="2 3">
    <name type="scientific">Kitasatospora saccharophila</name>
    <dbReference type="NCBI Taxonomy" id="407973"/>
    <lineage>
        <taxon>Bacteria</taxon>
        <taxon>Bacillati</taxon>
        <taxon>Actinomycetota</taxon>
        <taxon>Actinomycetes</taxon>
        <taxon>Kitasatosporales</taxon>
        <taxon>Streptomycetaceae</taxon>
        <taxon>Kitasatospora</taxon>
    </lineage>
</organism>